<dbReference type="Gene3D" id="2.120.10.30">
    <property type="entry name" value="TolB, C-terminal domain"/>
    <property type="match status" value="1"/>
</dbReference>
<dbReference type="Proteomes" id="UP000663828">
    <property type="component" value="Unassembled WGS sequence"/>
</dbReference>
<accession>A0A815JVS1</accession>
<name>A0A815JVS1_ADIRI</name>
<dbReference type="Proteomes" id="UP000663852">
    <property type="component" value="Unassembled WGS sequence"/>
</dbReference>
<dbReference type="OrthoDB" id="10566470at2759"/>
<gene>
    <name evidence="1" type="ORF">EDS130_LOCUS35123</name>
    <name evidence="2" type="ORF">XAT740_LOCUS49702</name>
</gene>
<dbReference type="EMBL" id="CAJNOR010007425">
    <property type="protein sequence ID" value="CAF1617053.1"/>
    <property type="molecule type" value="Genomic_DNA"/>
</dbReference>
<evidence type="ECO:0000313" key="1">
    <source>
        <dbReference type="EMBL" id="CAF1384557.1"/>
    </source>
</evidence>
<organism evidence="1 4">
    <name type="scientific">Adineta ricciae</name>
    <name type="common">Rotifer</name>
    <dbReference type="NCBI Taxonomy" id="249248"/>
    <lineage>
        <taxon>Eukaryota</taxon>
        <taxon>Metazoa</taxon>
        <taxon>Spiralia</taxon>
        <taxon>Gnathifera</taxon>
        <taxon>Rotifera</taxon>
        <taxon>Eurotatoria</taxon>
        <taxon>Bdelloidea</taxon>
        <taxon>Adinetida</taxon>
        <taxon>Adinetidae</taxon>
        <taxon>Adineta</taxon>
    </lineage>
</organism>
<protein>
    <submittedName>
        <fullName evidence="1">Uncharacterized protein</fullName>
    </submittedName>
</protein>
<dbReference type="SUPFAM" id="SSF63829">
    <property type="entry name" value="Calcium-dependent phosphotriesterase"/>
    <property type="match status" value="1"/>
</dbReference>
<sequence length="203" mass="21269">MPKTMRATAGLILLGIIAIIIAVQTVCLTEPIDLSSLRWSIKATSTTGLSSQPDADARALSFCTGITLDASSTLFIADYENSRIQKKISNALNLTTIVGKANINSTNTSTTLNLLTDVAVDSTGNISGADSATGTGKKNELGSLSGTIVAGENGAGKDITQLFCPHGIYCDLATKSLYISNFAANNIIRWVIGDHCWTLVAEV</sequence>
<evidence type="ECO:0000313" key="3">
    <source>
        <dbReference type="Proteomes" id="UP000663828"/>
    </source>
</evidence>
<comment type="caution">
    <text evidence="1">The sequence shown here is derived from an EMBL/GenBank/DDBJ whole genome shotgun (WGS) entry which is preliminary data.</text>
</comment>
<dbReference type="AlphaFoldDB" id="A0A815JVS1"/>
<keyword evidence="3" id="KW-1185">Reference proteome</keyword>
<reference evidence="1" key="1">
    <citation type="submission" date="2021-02" db="EMBL/GenBank/DDBJ databases">
        <authorList>
            <person name="Nowell W R."/>
        </authorList>
    </citation>
    <scope>NUCLEOTIDE SEQUENCE</scope>
</reference>
<evidence type="ECO:0000313" key="4">
    <source>
        <dbReference type="Proteomes" id="UP000663852"/>
    </source>
</evidence>
<evidence type="ECO:0000313" key="2">
    <source>
        <dbReference type="EMBL" id="CAF1617053.1"/>
    </source>
</evidence>
<dbReference type="InterPro" id="IPR011042">
    <property type="entry name" value="6-blade_b-propeller_TolB-like"/>
</dbReference>
<dbReference type="EMBL" id="CAJNOJ010000304">
    <property type="protein sequence ID" value="CAF1384557.1"/>
    <property type="molecule type" value="Genomic_DNA"/>
</dbReference>
<proteinExistence type="predicted"/>